<dbReference type="Proteomes" id="UP000054359">
    <property type="component" value="Unassembled WGS sequence"/>
</dbReference>
<dbReference type="OrthoDB" id="6435366at2759"/>
<dbReference type="GO" id="GO:0071897">
    <property type="term" value="P:DNA biosynthetic process"/>
    <property type="evidence" value="ECO:0007669"/>
    <property type="project" value="UniProtKB-ARBA"/>
</dbReference>
<dbReference type="EMBL" id="KK116372">
    <property type="protein sequence ID" value="KFM67594.1"/>
    <property type="molecule type" value="Genomic_DNA"/>
</dbReference>
<dbReference type="SUPFAM" id="SSF56672">
    <property type="entry name" value="DNA/RNA polymerases"/>
    <property type="match status" value="1"/>
</dbReference>
<keyword evidence="2" id="KW-1185">Reference proteome</keyword>
<dbReference type="AlphaFoldDB" id="A0A087TR55"/>
<protein>
    <submittedName>
        <fullName evidence="1">Uncharacterized protein</fullName>
    </submittedName>
</protein>
<accession>A0A087TR55</accession>
<gene>
    <name evidence="1" type="ORF">X975_00361</name>
</gene>
<dbReference type="InterPro" id="IPR043502">
    <property type="entry name" value="DNA/RNA_pol_sf"/>
</dbReference>
<evidence type="ECO:0000313" key="1">
    <source>
        <dbReference type="EMBL" id="KFM67594.1"/>
    </source>
</evidence>
<reference evidence="1 2" key="1">
    <citation type="submission" date="2013-11" db="EMBL/GenBank/DDBJ databases">
        <title>Genome sequencing of Stegodyphus mimosarum.</title>
        <authorList>
            <person name="Bechsgaard J."/>
        </authorList>
    </citation>
    <scope>NUCLEOTIDE SEQUENCE [LARGE SCALE GENOMIC DNA]</scope>
</reference>
<sequence length="59" mass="6727">MNILVKNNESTFHQPRRLPFSEKRIVEAQVAEWLAQGIVELSSSEYCIPVVIVKKKNGT</sequence>
<evidence type="ECO:0000313" key="2">
    <source>
        <dbReference type="Proteomes" id="UP000054359"/>
    </source>
</evidence>
<name>A0A087TR55_STEMI</name>
<feature type="non-terminal residue" evidence="1">
    <location>
        <position position="59"/>
    </location>
</feature>
<organism evidence="1 2">
    <name type="scientific">Stegodyphus mimosarum</name>
    <name type="common">African social velvet spider</name>
    <dbReference type="NCBI Taxonomy" id="407821"/>
    <lineage>
        <taxon>Eukaryota</taxon>
        <taxon>Metazoa</taxon>
        <taxon>Ecdysozoa</taxon>
        <taxon>Arthropoda</taxon>
        <taxon>Chelicerata</taxon>
        <taxon>Arachnida</taxon>
        <taxon>Araneae</taxon>
        <taxon>Araneomorphae</taxon>
        <taxon>Entelegynae</taxon>
        <taxon>Eresoidea</taxon>
        <taxon>Eresidae</taxon>
        <taxon>Stegodyphus</taxon>
    </lineage>
</organism>
<proteinExistence type="predicted"/>
<dbReference type="Gene3D" id="3.10.10.10">
    <property type="entry name" value="HIV Type 1 Reverse Transcriptase, subunit A, domain 1"/>
    <property type="match status" value="1"/>
</dbReference>